<evidence type="ECO:0000313" key="5">
    <source>
        <dbReference type="EMBL" id="SCV73048.1"/>
    </source>
</evidence>
<dbReference type="GO" id="GO:0046983">
    <property type="term" value="F:protein dimerization activity"/>
    <property type="evidence" value="ECO:0007669"/>
    <property type="project" value="InterPro"/>
</dbReference>
<dbReference type="PANTHER" id="PTHR11800">
    <property type="entry name" value="DNA-DIRECTED RNA POLYMERASE"/>
    <property type="match status" value="1"/>
</dbReference>
<dbReference type="EMBL" id="FMSP01000017">
    <property type="protein sequence ID" value="SCV73048.1"/>
    <property type="molecule type" value="Genomic_DNA"/>
</dbReference>
<sequence>MPGTTHYDSVQARRLVKIGKESVEHVSATEFPGHYPHEHHAWDFSHFQEHLSVMVNSLSDQAIEFDLVGVDASVANAFRRIVIAEVPTIAIETVYVWNNTTIVQDEVLAQRLGLIPLHIDPRKLQSKQGERQSAPLRTTVGTGPEDEPTDLNTVVFNLVARCERRKDVKKNEKESAKIWTGTEVLSSQLEFDPKGSQAEIFGGDTPRAAAGDILLAKMRGGQLRVVAACLRLGSLLIPCAQEIVAELHCNKGIGKDHAKWSPAATASYRLLPSITLKQAIPASLHAKFAACFPAGVVDISSGSVRIVNARADTVSREVLRHTEFEGIVDLGRIRDHFIFSIESAGQYSPDELFPAAGDVLLAKIRNLRQCLRTAM</sequence>
<protein>
    <submittedName>
        <fullName evidence="5">BQ2448_6973 protein</fullName>
    </submittedName>
</protein>
<keyword evidence="1" id="KW-0240">DNA-directed RNA polymerase</keyword>
<dbReference type="PROSITE" id="PS00446">
    <property type="entry name" value="RNA_POL_D_30KD"/>
    <property type="match status" value="1"/>
</dbReference>
<dbReference type="InterPro" id="IPR001514">
    <property type="entry name" value="DNA-dir_RNA_pol_30-40kDasu_CS"/>
</dbReference>
<accession>A0A238FPB6</accession>
<dbReference type="Gene3D" id="3.30.1360.10">
    <property type="entry name" value="RNA polymerase, RBP11-like subunit"/>
    <property type="match status" value="1"/>
</dbReference>
<evidence type="ECO:0000256" key="1">
    <source>
        <dbReference type="ARBA" id="ARBA00022478"/>
    </source>
</evidence>
<evidence type="ECO:0000256" key="2">
    <source>
        <dbReference type="ARBA" id="ARBA00023163"/>
    </source>
</evidence>
<dbReference type="Proteomes" id="UP000198372">
    <property type="component" value="Unassembled WGS sequence"/>
</dbReference>
<dbReference type="InterPro" id="IPR036643">
    <property type="entry name" value="RNApol_insert_sf"/>
</dbReference>
<dbReference type="GO" id="GO:0003677">
    <property type="term" value="F:DNA binding"/>
    <property type="evidence" value="ECO:0007669"/>
    <property type="project" value="InterPro"/>
</dbReference>
<dbReference type="InterPro" id="IPR050518">
    <property type="entry name" value="Rpo3/RPB3_RNA_Pol_subunit"/>
</dbReference>
<feature type="region of interest" description="Disordered" evidence="3">
    <location>
        <begin position="124"/>
        <end position="147"/>
    </location>
</feature>
<dbReference type="GO" id="GO:0006351">
    <property type="term" value="P:DNA-templated transcription"/>
    <property type="evidence" value="ECO:0007669"/>
    <property type="project" value="InterPro"/>
</dbReference>
<dbReference type="InterPro" id="IPR036603">
    <property type="entry name" value="RBP11-like"/>
</dbReference>
<dbReference type="Pfam" id="PF01193">
    <property type="entry name" value="RNA_pol_L"/>
    <property type="match status" value="1"/>
</dbReference>
<gene>
    <name evidence="5" type="ORF">BQ2448_6973</name>
</gene>
<feature type="domain" description="DNA-directed RNA polymerase RpoA/D/Rpb3-type" evidence="4">
    <location>
        <begin position="62"/>
        <end position="370"/>
    </location>
</feature>
<dbReference type="InterPro" id="IPR033901">
    <property type="entry name" value="RNAPI/III_AC40"/>
</dbReference>
<dbReference type="STRING" id="269621.A0A238FPB6"/>
<dbReference type="HAMAP" id="MF_00320">
    <property type="entry name" value="RNApol_arch_Rpo3"/>
    <property type="match status" value="1"/>
</dbReference>
<evidence type="ECO:0000256" key="3">
    <source>
        <dbReference type="SAM" id="MobiDB-lite"/>
    </source>
</evidence>
<dbReference type="PANTHER" id="PTHR11800:SF13">
    <property type="entry name" value="DNA-DIRECTED RNA POLYMERASES I AND III SUBUNIT RPAC1"/>
    <property type="match status" value="1"/>
</dbReference>
<dbReference type="InterPro" id="IPR011263">
    <property type="entry name" value="DNA-dir_RNA_pol_RpoA/D/Rpb3"/>
</dbReference>
<dbReference type="SMART" id="SM00662">
    <property type="entry name" value="RPOLD"/>
    <property type="match status" value="1"/>
</dbReference>
<evidence type="ECO:0000313" key="6">
    <source>
        <dbReference type="Proteomes" id="UP000198372"/>
    </source>
</evidence>
<dbReference type="GO" id="GO:0005666">
    <property type="term" value="C:RNA polymerase III complex"/>
    <property type="evidence" value="ECO:0007669"/>
    <property type="project" value="TreeGrafter"/>
</dbReference>
<name>A0A238FPB6_9BASI</name>
<proteinExistence type="inferred from homology"/>
<dbReference type="SUPFAM" id="SSF56553">
    <property type="entry name" value="Insert subdomain of RNA polymerase alpha subunit"/>
    <property type="match status" value="1"/>
</dbReference>
<organism evidence="5 6">
    <name type="scientific">Microbotryum intermedium</name>
    <dbReference type="NCBI Taxonomy" id="269621"/>
    <lineage>
        <taxon>Eukaryota</taxon>
        <taxon>Fungi</taxon>
        <taxon>Dikarya</taxon>
        <taxon>Basidiomycota</taxon>
        <taxon>Pucciniomycotina</taxon>
        <taxon>Microbotryomycetes</taxon>
        <taxon>Microbotryales</taxon>
        <taxon>Microbotryaceae</taxon>
        <taxon>Microbotryum</taxon>
    </lineage>
</organism>
<dbReference type="InterPro" id="IPR022842">
    <property type="entry name" value="RNAP_Rpo3/Rpb3/RPAC1"/>
</dbReference>
<dbReference type="OrthoDB" id="270173at2759"/>
<dbReference type="Gene3D" id="2.170.120.12">
    <property type="entry name" value="DNA-directed RNA polymerase, insert domain"/>
    <property type="match status" value="1"/>
</dbReference>
<evidence type="ECO:0000259" key="4">
    <source>
        <dbReference type="SMART" id="SM00662"/>
    </source>
</evidence>
<dbReference type="AlphaFoldDB" id="A0A238FPB6"/>
<reference evidence="6" key="1">
    <citation type="submission" date="2016-09" db="EMBL/GenBank/DDBJ databases">
        <authorList>
            <person name="Jeantristanb JTB J.-T."/>
            <person name="Ricardo R."/>
        </authorList>
    </citation>
    <scope>NUCLEOTIDE SEQUENCE [LARGE SCALE GENOMIC DNA]</scope>
</reference>
<keyword evidence="2" id="KW-0804">Transcription</keyword>
<dbReference type="SUPFAM" id="SSF55257">
    <property type="entry name" value="RBP11-like subunits of RNA polymerase"/>
    <property type="match status" value="1"/>
</dbReference>
<keyword evidence="6" id="KW-1185">Reference proteome</keyword>
<dbReference type="GO" id="GO:0055029">
    <property type="term" value="C:nuclear DNA-directed RNA polymerase complex"/>
    <property type="evidence" value="ECO:0007669"/>
    <property type="project" value="UniProtKB-ARBA"/>
</dbReference>
<dbReference type="GO" id="GO:0005736">
    <property type="term" value="C:RNA polymerase I complex"/>
    <property type="evidence" value="ECO:0007669"/>
    <property type="project" value="TreeGrafter"/>
</dbReference>
<dbReference type="CDD" id="cd07032">
    <property type="entry name" value="RNAP_I_II_AC40"/>
    <property type="match status" value="1"/>
</dbReference>
<dbReference type="GO" id="GO:0003899">
    <property type="term" value="F:DNA-directed RNA polymerase activity"/>
    <property type="evidence" value="ECO:0007669"/>
    <property type="project" value="InterPro"/>
</dbReference>